<gene>
    <name evidence="2" type="ORF">OCU04_012667</name>
</gene>
<dbReference type="EMBL" id="JAPEIS010000016">
    <property type="protein sequence ID" value="KAJ8058479.1"/>
    <property type="molecule type" value="Genomic_DNA"/>
</dbReference>
<sequence>MTVCGWGATRILRQGPKQSQYLKRLKRSKRSKRSERLERLERLKFRPFTFIIGNHQNNIMESTPQKRYQICKCLEHSNKFADAPNHDIEIQIGSCGRHCPFCDAEFSRASNLRVHIKVCKNCTNVIVKLENKGGIVLDHSWKNIESRPLYGLSSQNSSKHSDLQTNTFPTQPSTFLPPKPNRILWIPINPIHEQISMAPTLAILFQPTNSELEQDFPWFNRRDATQISEKLGPAFIEDVGKKERPIIHQNIVTMQIFKHNTHYDVDFWSWKNFEEVIYRNEITKILFNQLHQPQNILIFLHWTFDKSINEIDFHKIFNILQKVPASYGIPLQCFPNYTEALQTRAKVGDIRALDSIPSSYRPKTCYPGHVCILQDHKETIHKRANSCGAEHVLKKSKNQRKGLSCILDDAQQRKLKPQSQDDNLWFHQEYISTFKSFGEFRVFIVAHPSSTGVRGREGKIAKIIHTSWSNQDHKVIYATSVDSYLFKKPECIPLTEEDLATFCLDIYKNLRLRYDWKENFESLEIGVRLDIGISHTKRFFVNEITRWWQADFFSEDTLPYPKFSLCEEYAKAMGRYFCHTR</sequence>
<name>A0A9X0A9S8_9HELO</name>
<evidence type="ECO:0000256" key="1">
    <source>
        <dbReference type="SAM" id="MobiDB-lite"/>
    </source>
</evidence>
<keyword evidence="3" id="KW-1185">Reference proteome</keyword>
<evidence type="ECO:0000313" key="2">
    <source>
        <dbReference type="EMBL" id="KAJ8058479.1"/>
    </source>
</evidence>
<reference evidence="2" key="1">
    <citation type="submission" date="2022-11" db="EMBL/GenBank/DDBJ databases">
        <title>Genome Resource of Sclerotinia nivalis Strain SnTB1, a Plant Pathogen Isolated from American Ginseng.</title>
        <authorList>
            <person name="Fan S."/>
        </authorList>
    </citation>
    <scope>NUCLEOTIDE SEQUENCE</scope>
    <source>
        <strain evidence="2">SnTB1</strain>
    </source>
</reference>
<comment type="caution">
    <text evidence="2">The sequence shown here is derived from an EMBL/GenBank/DDBJ whole genome shotgun (WGS) entry which is preliminary data.</text>
</comment>
<feature type="region of interest" description="Disordered" evidence="1">
    <location>
        <begin position="153"/>
        <end position="172"/>
    </location>
</feature>
<accession>A0A9X0A9S8</accession>
<organism evidence="2 3">
    <name type="scientific">Sclerotinia nivalis</name>
    <dbReference type="NCBI Taxonomy" id="352851"/>
    <lineage>
        <taxon>Eukaryota</taxon>
        <taxon>Fungi</taxon>
        <taxon>Dikarya</taxon>
        <taxon>Ascomycota</taxon>
        <taxon>Pezizomycotina</taxon>
        <taxon>Leotiomycetes</taxon>
        <taxon>Helotiales</taxon>
        <taxon>Sclerotiniaceae</taxon>
        <taxon>Sclerotinia</taxon>
    </lineage>
</organism>
<protein>
    <submittedName>
        <fullName evidence="2">Uncharacterized protein</fullName>
    </submittedName>
</protein>
<evidence type="ECO:0000313" key="3">
    <source>
        <dbReference type="Proteomes" id="UP001152300"/>
    </source>
</evidence>
<dbReference type="AlphaFoldDB" id="A0A9X0A9S8"/>
<dbReference type="OrthoDB" id="3430758at2759"/>
<proteinExistence type="predicted"/>
<dbReference type="Proteomes" id="UP001152300">
    <property type="component" value="Unassembled WGS sequence"/>
</dbReference>